<sequence length="64" mass="6604">MPSIQVMSVIGSAVPAPLRAHGLLACWYVVSDGVAVSGPFTSRAAAQIKATSETDKTAPHSTQH</sequence>
<keyword evidence="2" id="KW-1185">Reference proteome</keyword>
<dbReference type="EMBL" id="FNUD01000002">
    <property type="protein sequence ID" value="SEE87073.1"/>
    <property type="molecule type" value="Genomic_DNA"/>
</dbReference>
<protein>
    <recommendedName>
        <fullName evidence="3">Filamentous hemagglutinin</fullName>
    </recommendedName>
</protein>
<reference evidence="1" key="1">
    <citation type="submission" date="2016-10" db="EMBL/GenBank/DDBJ databases">
        <authorList>
            <person name="Varghese N."/>
            <person name="Submissions S."/>
        </authorList>
    </citation>
    <scope>NUCLEOTIDE SEQUENCE [LARGE SCALE GENOMIC DNA]</scope>
    <source>
        <strain evidence="1">LMG 25555</strain>
    </source>
</reference>
<gene>
    <name evidence="1" type="ORF">SAMN04489800_2548</name>
</gene>
<evidence type="ECO:0008006" key="3">
    <source>
        <dbReference type="Google" id="ProtNLM"/>
    </source>
</evidence>
<evidence type="ECO:0000313" key="2">
    <source>
        <dbReference type="Proteomes" id="UP000183613"/>
    </source>
</evidence>
<dbReference type="Proteomes" id="UP000183613">
    <property type="component" value="Unassembled WGS sequence"/>
</dbReference>
<dbReference type="AlphaFoldDB" id="A0A1H5MD50"/>
<proteinExistence type="predicted"/>
<evidence type="ECO:0000313" key="1">
    <source>
        <dbReference type="EMBL" id="SEE87073.1"/>
    </source>
</evidence>
<accession>A0A1H5MD50</accession>
<comment type="caution">
    <text evidence="1">The sequence shown here is derived from an EMBL/GenBank/DDBJ whole genome shotgun (WGS) entry which is preliminary data.</text>
</comment>
<organism evidence="1 2">
    <name type="scientific">Pseudomonas deceptionensis</name>
    <dbReference type="NCBI Taxonomy" id="882211"/>
    <lineage>
        <taxon>Bacteria</taxon>
        <taxon>Pseudomonadati</taxon>
        <taxon>Pseudomonadota</taxon>
        <taxon>Gammaproteobacteria</taxon>
        <taxon>Pseudomonadales</taxon>
        <taxon>Pseudomonadaceae</taxon>
        <taxon>Pseudomonas</taxon>
    </lineage>
</organism>
<dbReference type="RefSeq" id="WP_074836775.1">
    <property type="nucleotide sequence ID" value="NZ_FNUD01000002.1"/>
</dbReference>
<name>A0A1H5MD50_PSEDM</name>